<proteinExistence type="predicted"/>
<accession>A0A8J5FK67</accession>
<keyword evidence="3" id="KW-1185">Reference proteome</keyword>
<dbReference type="PANTHER" id="PTHR45967:SF38">
    <property type="entry name" value="G-BOX-BINDING FACTOR 2"/>
    <property type="match status" value="1"/>
</dbReference>
<evidence type="ECO:0000313" key="2">
    <source>
        <dbReference type="EMBL" id="KAG6489952.1"/>
    </source>
</evidence>
<organism evidence="2 3">
    <name type="scientific">Zingiber officinale</name>
    <name type="common">Ginger</name>
    <name type="synonym">Amomum zingiber</name>
    <dbReference type="NCBI Taxonomy" id="94328"/>
    <lineage>
        <taxon>Eukaryota</taxon>
        <taxon>Viridiplantae</taxon>
        <taxon>Streptophyta</taxon>
        <taxon>Embryophyta</taxon>
        <taxon>Tracheophyta</taxon>
        <taxon>Spermatophyta</taxon>
        <taxon>Magnoliopsida</taxon>
        <taxon>Liliopsida</taxon>
        <taxon>Zingiberales</taxon>
        <taxon>Zingiberaceae</taxon>
        <taxon>Zingiber</taxon>
    </lineage>
</organism>
<protein>
    <submittedName>
        <fullName evidence="2">Uncharacterized protein</fullName>
    </submittedName>
</protein>
<dbReference type="EMBL" id="JACMSC010000014">
    <property type="protein sequence ID" value="KAG6489952.1"/>
    <property type="molecule type" value="Genomic_DNA"/>
</dbReference>
<dbReference type="InterPro" id="IPR044827">
    <property type="entry name" value="GBF-like"/>
</dbReference>
<gene>
    <name evidence="2" type="ORF">ZIOFF_051234</name>
</gene>
<dbReference type="GO" id="GO:0003700">
    <property type="term" value="F:DNA-binding transcription factor activity"/>
    <property type="evidence" value="ECO:0007669"/>
    <property type="project" value="InterPro"/>
</dbReference>
<dbReference type="AlphaFoldDB" id="A0A8J5FK67"/>
<dbReference type="Proteomes" id="UP000734854">
    <property type="component" value="Unassembled WGS sequence"/>
</dbReference>
<comment type="caution">
    <text evidence="2">The sequence shown here is derived from an EMBL/GenBank/DDBJ whole genome shotgun (WGS) entry which is preliminary data.</text>
</comment>
<dbReference type="GO" id="GO:0043565">
    <property type="term" value="F:sequence-specific DNA binding"/>
    <property type="evidence" value="ECO:0007669"/>
    <property type="project" value="InterPro"/>
</dbReference>
<sequence length="192" mass="21447">MNQQDWDLVKTIKEKVENEELAKKVDTLVAENTNLRSEISQLISSSDALRAENSALLEKLKNLRSIHPEESSQPNVETEGAPSIVAANLLSMIDKPSSINPSENLEAGSTGDPNGKLQQFLHTSPRTDAVGTNPCNYQCWKLFEIPTAVDDKNCWLNFSWSGVLWVELLMVWCTMVRIWHPINGFKLGVLPS</sequence>
<evidence type="ECO:0000313" key="3">
    <source>
        <dbReference type="Proteomes" id="UP000734854"/>
    </source>
</evidence>
<dbReference type="PANTHER" id="PTHR45967">
    <property type="entry name" value="G-BOX-BINDING FACTOR 3-RELATED"/>
    <property type="match status" value="1"/>
</dbReference>
<feature type="coiled-coil region" evidence="1">
    <location>
        <begin position="18"/>
        <end position="66"/>
    </location>
</feature>
<reference evidence="2 3" key="1">
    <citation type="submission" date="2020-08" db="EMBL/GenBank/DDBJ databases">
        <title>Plant Genome Project.</title>
        <authorList>
            <person name="Zhang R.-G."/>
        </authorList>
    </citation>
    <scope>NUCLEOTIDE SEQUENCE [LARGE SCALE GENOMIC DNA]</scope>
    <source>
        <tissue evidence="2">Rhizome</tissue>
    </source>
</reference>
<dbReference type="GO" id="GO:0005634">
    <property type="term" value="C:nucleus"/>
    <property type="evidence" value="ECO:0007669"/>
    <property type="project" value="TreeGrafter"/>
</dbReference>
<name>A0A8J5FK67_ZINOF</name>
<keyword evidence="1" id="KW-0175">Coiled coil</keyword>
<evidence type="ECO:0000256" key="1">
    <source>
        <dbReference type="SAM" id="Coils"/>
    </source>
</evidence>